<comment type="caution">
    <text evidence="6">The sequence shown here is derived from an EMBL/GenBank/DDBJ whole genome shotgun (WGS) entry which is preliminary data.</text>
</comment>
<dbReference type="OrthoDB" id="279611at2"/>
<name>A7VQW1_9FIRM</name>
<dbReference type="Pfam" id="PF00884">
    <property type="entry name" value="Sulfatase"/>
    <property type="match status" value="1"/>
</dbReference>
<dbReference type="EC" id="3.1.6.-" evidence="6"/>
<evidence type="ECO:0000256" key="3">
    <source>
        <dbReference type="ARBA" id="ARBA00022801"/>
    </source>
</evidence>
<dbReference type="PROSITE" id="PS00523">
    <property type="entry name" value="SULFATASE_1"/>
    <property type="match status" value="1"/>
</dbReference>
<dbReference type="EMBL" id="ABCB02000016">
    <property type="protein sequence ID" value="EDO62083.1"/>
    <property type="molecule type" value="Genomic_DNA"/>
</dbReference>
<evidence type="ECO:0000313" key="8">
    <source>
        <dbReference type="Proteomes" id="UP000003490"/>
    </source>
</evidence>
<evidence type="ECO:0000256" key="1">
    <source>
        <dbReference type="ARBA" id="ARBA00008779"/>
    </source>
</evidence>
<dbReference type="GO" id="GO:0004065">
    <property type="term" value="F:arylsulfatase activity"/>
    <property type="evidence" value="ECO:0007669"/>
    <property type="project" value="TreeGrafter"/>
</dbReference>
<dbReference type="Proteomes" id="UP000003490">
    <property type="component" value="Unassembled WGS sequence"/>
</dbReference>
<dbReference type="PANTHER" id="PTHR42693">
    <property type="entry name" value="ARYLSULFATASE FAMILY MEMBER"/>
    <property type="match status" value="1"/>
</dbReference>
<evidence type="ECO:0000256" key="4">
    <source>
        <dbReference type="ARBA" id="ARBA00022837"/>
    </source>
</evidence>
<keyword evidence="9" id="KW-1185">Reference proteome</keyword>
<dbReference type="Gene3D" id="3.40.720.10">
    <property type="entry name" value="Alkaline Phosphatase, subunit A"/>
    <property type="match status" value="1"/>
</dbReference>
<dbReference type="InterPro" id="IPR017850">
    <property type="entry name" value="Alkaline_phosphatase_core_sf"/>
</dbReference>
<dbReference type="InterPro" id="IPR000917">
    <property type="entry name" value="Sulfatase_N"/>
</dbReference>
<dbReference type="InterPro" id="IPR050738">
    <property type="entry name" value="Sulfatase"/>
</dbReference>
<dbReference type="EMBL" id="NOXF01000003">
    <property type="protein sequence ID" value="PEQ25073.1"/>
    <property type="molecule type" value="Genomic_DNA"/>
</dbReference>
<proteinExistence type="inferred from homology"/>
<evidence type="ECO:0000259" key="5">
    <source>
        <dbReference type="Pfam" id="PF00884"/>
    </source>
</evidence>
<dbReference type="GO" id="GO:0046872">
    <property type="term" value="F:metal ion binding"/>
    <property type="evidence" value="ECO:0007669"/>
    <property type="project" value="UniProtKB-KW"/>
</dbReference>
<dbReference type="Gene3D" id="3.30.1120.10">
    <property type="match status" value="1"/>
</dbReference>
<reference evidence="6 8" key="2">
    <citation type="submission" date="2007-08" db="EMBL/GenBank/DDBJ databases">
        <authorList>
            <person name="Fulton L."/>
            <person name="Clifton S."/>
            <person name="Fulton B."/>
            <person name="Xu J."/>
            <person name="Minx P."/>
            <person name="Pepin K.H."/>
            <person name="Johnson M."/>
            <person name="Thiruvilangam P."/>
            <person name="Bhonagiri V."/>
            <person name="Nash W.E."/>
            <person name="Wang C."/>
            <person name="Mardis E.R."/>
            <person name="Wilson R.K."/>
        </authorList>
    </citation>
    <scope>NUCLEOTIDE SEQUENCE [LARGE SCALE GENOMIC DNA]</scope>
    <source>
        <strain evidence="6 8">DSM 753</strain>
    </source>
</reference>
<dbReference type="eggNOG" id="COG3119">
    <property type="taxonomic scope" value="Bacteria"/>
</dbReference>
<reference evidence="6 8" key="1">
    <citation type="submission" date="2007-08" db="EMBL/GenBank/DDBJ databases">
        <title>Draft genome sequence of Clostridium leptum (DSM 753).</title>
        <authorList>
            <person name="Sudarsanam P."/>
            <person name="Ley R."/>
            <person name="Guruge J."/>
            <person name="Turnbaugh P.J."/>
            <person name="Mahowald M."/>
            <person name="Liep D."/>
            <person name="Gordon J."/>
        </authorList>
    </citation>
    <scope>NUCLEOTIDE SEQUENCE [LARGE SCALE GENOMIC DNA]</scope>
    <source>
        <strain evidence="6 8">DSM 753</strain>
    </source>
</reference>
<comment type="similarity">
    <text evidence="1">Belongs to the sulfatase family.</text>
</comment>
<gene>
    <name evidence="7" type="ORF">CH238_06445</name>
    <name evidence="6" type="ORF">CLOLEP_00943</name>
</gene>
<evidence type="ECO:0000313" key="9">
    <source>
        <dbReference type="Proteomes" id="UP000220611"/>
    </source>
</evidence>
<organism evidence="6 8">
    <name type="scientific">[Clostridium] leptum DSM 753</name>
    <dbReference type="NCBI Taxonomy" id="428125"/>
    <lineage>
        <taxon>Bacteria</taxon>
        <taxon>Bacillati</taxon>
        <taxon>Bacillota</taxon>
        <taxon>Clostridia</taxon>
        <taxon>Eubacteriales</taxon>
        <taxon>Oscillospiraceae</taxon>
        <taxon>Oscillospiraceae incertae sedis</taxon>
    </lineage>
</organism>
<sequence>MNEKRPNVVFVLTDDQGYGDLGCTGNPDIQTPQIDEFYKEAVRLTDYHVAPLCAPTRGAIFTGRRPLRNGVWATCWGRSILHEGETTLAEVFRDNGYATGLFGKWHLGDNYPYRPQDRGFTEVVAHKGGGVGQTPDFWGNNYFEDSYYQNGKLTRYEGYCTDVWFDAAERFIESHLDEPFFACITTNAPHEPYLVEEKYAAPYRENENIVHPEFYGMISNIDLNFGRLRKKLSDWGIEDNTVLIFMTDNGTSGGCEIDGNEHVLRGYNAGMRGMKTSYYDGGHRVPFFIRWPNGGLDGGRDVEDTSYHVDFFPTLADLCGLSMPPLQLDGVSLKGVLTGEEALPKGRVEFMQYHQSTVVPSKWESSVVSDQWRLVRGKELYDIKADPGQNRDIAGQHPEVVRRLRAAHEAYWQEMQGTMGVYSPIYLGDDHENPTRLDAMDVLGDVAWSQISVALAQKSTGRWRVKFTRPGRYRFELRRWPRELGLSLGDTLEKEGISKLAPFADAVRSDEGTAWKETGKTKALAPQKAKLEFFGAQFEAEASGGQAGAVFSLPVEQTGETDLSACFVDQNGEETGAYYVYVEWLESL</sequence>
<keyword evidence="3 6" id="KW-0378">Hydrolase</keyword>
<dbReference type="HOGENOM" id="CLU_006332_10_4_9"/>
<dbReference type="CDD" id="cd16146">
    <property type="entry name" value="ARS_like"/>
    <property type="match status" value="1"/>
</dbReference>
<reference evidence="7 9" key="3">
    <citation type="submission" date="2017-07" db="EMBL/GenBank/DDBJ databases">
        <title>Prevalence of linear plasmids in Cutibacterium (Propionibacterium) acnes isolates obtained from prostatic tissue.</title>
        <authorList>
            <person name="Davidsson S."/>
            <person name="Carlsson J."/>
            <person name="Molling P."/>
            <person name="Andren O."/>
            <person name="Andersson S.-O."/>
            <person name="Brzuszkiewicz E."/>
            <person name="Poehlein A."/>
            <person name="Al-Zeer M."/>
            <person name="Brinkmann V."/>
            <person name="Scavenius C."/>
            <person name="Nazipi S."/>
            <person name="Soderquist B."/>
            <person name="Bruggemann H."/>
        </authorList>
    </citation>
    <scope>NUCLEOTIDE SEQUENCE [LARGE SCALE GENOMIC DNA]</scope>
    <source>
        <strain evidence="7 9">DSM 753</strain>
    </source>
</reference>
<feature type="domain" description="Sulfatase N-terminal" evidence="5">
    <location>
        <begin position="6"/>
        <end position="320"/>
    </location>
</feature>
<dbReference type="Proteomes" id="UP000220611">
    <property type="component" value="Unassembled WGS sequence"/>
</dbReference>
<evidence type="ECO:0000313" key="6">
    <source>
        <dbReference type="EMBL" id="EDO62083.1"/>
    </source>
</evidence>
<protein>
    <submittedName>
        <fullName evidence="6">Arylsulfatase</fullName>
        <ecNumber evidence="6">3.1.6.-</ecNumber>
    </submittedName>
    <submittedName>
        <fullName evidence="7">Cerebroside-sulfatase</fullName>
    </submittedName>
</protein>
<dbReference type="AlphaFoldDB" id="A7VQW1"/>
<dbReference type="InterPro" id="IPR024607">
    <property type="entry name" value="Sulfatase_CS"/>
</dbReference>
<keyword evidence="2" id="KW-0479">Metal-binding</keyword>
<dbReference type="SUPFAM" id="SSF53649">
    <property type="entry name" value="Alkaline phosphatase-like"/>
    <property type="match status" value="1"/>
</dbReference>
<accession>A7VQW1</accession>
<evidence type="ECO:0000313" key="7">
    <source>
        <dbReference type="EMBL" id="PEQ25073.1"/>
    </source>
</evidence>
<evidence type="ECO:0000256" key="2">
    <source>
        <dbReference type="ARBA" id="ARBA00022723"/>
    </source>
</evidence>
<dbReference type="PANTHER" id="PTHR42693:SF53">
    <property type="entry name" value="ENDO-4-O-SULFATASE"/>
    <property type="match status" value="1"/>
</dbReference>
<keyword evidence="4" id="KW-0106">Calcium</keyword>